<name>A0A5R8ZCH7_9PSED</name>
<dbReference type="EMBL" id="VAUO01000002">
    <property type="protein sequence ID" value="TLP63472.1"/>
    <property type="molecule type" value="Genomic_DNA"/>
</dbReference>
<gene>
    <name evidence="1" type="ORF">FEM01_08265</name>
</gene>
<reference evidence="1 2" key="1">
    <citation type="submission" date="2019-05" db="EMBL/GenBank/DDBJ databases">
        <title>Pseudomonas sp. SC006 isolated from lettuce that can produce HBGAs.</title>
        <authorList>
            <person name="Wang D."/>
            <person name="Liao N."/>
            <person name="Liu D."/>
            <person name="Zhang Z."/>
            <person name="Zou S."/>
        </authorList>
    </citation>
    <scope>NUCLEOTIDE SEQUENCE [LARGE SCALE GENOMIC DNA]</scope>
    <source>
        <strain evidence="1 2">SC006</strain>
    </source>
</reference>
<organism evidence="1 2">
    <name type="scientific">Pseudomonas mosselii</name>
    <dbReference type="NCBI Taxonomy" id="78327"/>
    <lineage>
        <taxon>Bacteria</taxon>
        <taxon>Pseudomonadati</taxon>
        <taxon>Pseudomonadota</taxon>
        <taxon>Gammaproteobacteria</taxon>
        <taxon>Pseudomonadales</taxon>
        <taxon>Pseudomonadaceae</taxon>
        <taxon>Pseudomonas</taxon>
    </lineage>
</organism>
<dbReference type="Proteomes" id="UP000309819">
    <property type="component" value="Unassembled WGS sequence"/>
</dbReference>
<evidence type="ECO:0000313" key="1">
    <source>
        <dbReference type="EMBL" id="TLP63472.1"/>
    </source>
</evidence>
<keyword evidence="2" id="KW-1185">Reference proteome</keyword>
<protein>
    <submittedName>
        <fullName evidence="1">Type 1 fimbrial protein</fullName>
    </submittedName>
</protein>
<accession>A0A5R8ZCH7</accession>
<dbReference type="AlphaFoldDB" id="A0A5R8ZCH7"/>
<proteinExistence type="predicted"/>
<dbReference type="RefSeq" id="WP_138218941.1">
    <property type="nucleotide sequence ID" value="NZ_VAUO01000002.1"/>
</dbReference>
<dbReference type="OrthoDB" id="7011214at2"/>
<sequence length="112" mass="11924">MKKLMFTLWLVVITFSGVVLHTMAQGVIEFRGRIVEPTCALQVGDASLTRRSPPAQGRLISVDGVTLRLSYDLSDPACGKAAALNMQVIALTDGAQARAMQPTGVTLLVSIP</sequence>
<comment type="caution">
    <text evidence="1">The sequence shown here is derived from an EMBL/GenBank/DDBJ whole genome shotgun (WGS) entry which is preliminary data.</text>
</comment>
<evidence type="ECO:0000313" key="2">
    <source>
        <dbReference type="Proteomes" id="UP000309819"/>
    </source>
</evidence>